<evidence type="ECO:0000313" key="3">
    <source>
        <dbReference type="Proteomes" id="UP001596978"/>
    </source>
</evidence>
<feature type="chain" id="PRO_5047541033" description="YbjN domain-containing protein" evidence="1">
    <location>
        <begin position="22"/>
        <end position="165"/>
    </location>
</feature>
<sequence length="165" mass="18693">MKKIVLPLLLFSILFSGKAQEMNNKKLGVIINQVADTVQGDEGRWQFLIKETMLICVTDENHNRMRIISPIVEASKLTEELMLNSLVANFHTALDVKYAVSDEIVWSVFIHPLRELSSEQVEDAISQVYYANNTFGVSFSSTNLIFPGNTKKEERSSPEENKSKI</sequence>
<dbReference type="SUPFAM" id="SSF69635">
    <property type="entry name" value="Type III secretory system chaperone-like"/>
    <property type="match status" value="1"/>
</dbReference>
<name>A0ABW3CXD2_9FLAO</name>
<keyword evidence="1" id="KW-0732">Signal</keyword>
<dbReference type="RefSeq" id="WP_386404715.1">
    <property type="nucleotide sequence ID" value="NZ_JBHTJH010000004.1"/>
</dbReference>
<evidence type="ECO:0000256" key="1">
    <source>
        <dbReference type="SAM" id="SignalP"/>
    </source>
</evidence>
<dbReference type="Proteomes" id="UP001596978">
    <property type="component" value="Unassembled WGS sequence"/>
</dbReference>
<gene>
    <name evidence="2" type="ORF">ACFQ1M_04875</name>
</gene>
<keyword evidence="3" id="KW-1185">Reference proteome</keyword>
<dbReference type="EMBL" id="JBHTJH010000004">
    <property type="protein sequence ID" value="MFD0861529.1"/>
    <property type="molecule type" value="Genomic_DNA"/>
</dbReference>
<comment type="caution">
    <text evidence="2">The sequence shown here is derived from an EMBL/GenBank/DDBJ whole genome shotgun (WGS) entry which is preliminary data.</text>
</comment>
<accession>A0ABW3CXD2</accession>
<feature type="signal peptide" evidence="1">
    <location>
        <begin position="1"/>
        <end position="21"/>
    </location>
</feature>
<organism evidence="2 3">
    <name type="scientific">Sungkyunkwania multivorans</name>
    <dbReference type="NCBI Taxonomy" id="1173618"/>
    <lineage>
        <taxon>Bacteria</taxon>
        <taxon>Pseudomonadati</taxon>
        <taxon>Bacteroidota</taxon>
        <taxon>Flavobacteriia</taxon>
        <taxon>Flavobacteriales</taxon>
        <taxon>Flavobacteriaceae</taxon>
        <taxon>Sungkyunkwania</taxon>
    </lineage>
</organism>
<evidence type="ECO:0008006" key="4">
    <source>
        <dbReference type="Google" id="ProtNLM"/>
    </source>
</evidence>
<evidence type="ECO:0000313" key="2">
    <source>
        <dbReference type="EMBL" id="MFD0861529.1"/>
    </source>
</evidence>
<proteinExistence type="predicted"/>
<protein>
    <recommendedName>
        <fullName evidence="4">YbjN domain-containing protein</fullName>
    </recommendedName>
</protein>
<dbReference type="Gene3D" id="3.30.1460.10">
    <property type="match status" value="1"/>
</dbReference>
<reference evidence="3" key="1">
    <citation type="journal article" date="2019" name="Int. J. Syst. Evol. Microbiol.">
        <title>The Global Catalogue of Microorganisms (GCM) 10K type strain sequencing project: providing services to taxonomists for standard genome sequencing and annotation.</title>
        <authorList>
            <consortium name="The Broad Institute Genomics Platform"/>
            <consortium name="The Broad Institute Genome Sequencing Center for Infectious Disease"/>
            <person name="Wu L."/>
            <person name="Ma J."/>
        </authorList>
    </citation>
    <scope>NUCLEOTIDE SEQUENCE [LARGE SCALE GENOMIC DNA]</scope>
    <source>
        <strain evidence="3">CCUG 62952</strain>
    </source>
</reference>